<feature type="compositionally biased region" description="Low complexity" evidence="1">
    <location>
        <begin position="41"/>
        <end position="56"/>
    </location>
</feature>
<gene>
    <name evidence="2" type="ORF">ASPVEDRAFT_31521</name>
</gene>
<dbReference type="EMBL" id="KV878132">
    <property type="protein sequence ID" value="OJJ05108.1"/>
    <property type="molecule type" value="Genomic_DNA"/>
</dbReference>
<organism evidence="2 3">
    <name type="scientific">Aspergillus versicolor CBS 583.65</name>
    <dbReference type="NCBI Taxonomy" id="1036611"/>
    <lineage>
        <taxon>Eukaryota</taxon>
        <taxon>Fungi</taxon>
        <taxon>Dikarya</taxon>
        <taxon>Ascomycota</taxon>
        <taxon>Pezizomycotina</taxon>
        <taxon>Eurotiomycetes</taxon>
        <taxon>Eurotiomycetidae</taxon>
        <taxon>Eurotiales</taxon>
        <taxon>Aspergillaceae</taxon>
        <taxon>Aspergillus</taxon>
        <taxon>Aspergillus subgen. Nidulantes</taxon>
    </lineage>
</organism>
<feature type="region of interest" description="Disordered" evidence="1">
    <location>
        <begin position="198"/>
        <end position="222"/>
    </location>
</feature>
<evidence type="ECO:0000256" key="1">
    <source>
        <dbReference type="SAM" id="MobiDB-lite"/>
    </source>
</evidence>
<dbReference type="AlphaFoldDB" id="A0A1L9PU94"/>
<dbReference type="VEuPathDB" id="FungiDB:ASPVEDRAFT_31521"/>
<dbReference type="GeneID" id="63726001"/>
<evidence type="ECO:0000313" key="3">
    <source>
        <dbReference type="Proteomes" id="UP000184073"/>
    </source>
</evidence>
<sequence length="222" mass="25077">MFQANRVPGEECISQTEYPDPPETTACGNTIFKPMNVQSQSGNYHNTGSSSSTNGTDAADPAFLGGHPEEIDVAVPLPSVYPVQYLPDGTNIGAQCEKEYQTYPAKLASDRDTLKIRVRELERNGSQMGKRLLLELQKSRNAETRYRDLAKDLFISNRRIHHLEHLVSLQDKYIDHCLVKTNRLQGDIARTVRSATYTRTPSQVRRSARIRDKVSKQRRAKC</sequence>
<keyword evidence="3" id="KW-1185">Reference proteome</keyword>
<name>A0A1L9PU94_ASPVE</name>
<protein>
    <submittedName>
        <fullName evidence="2">Uncharacterized protein</fullName>
    </submittedName>
</protein>
<evidence type="ECO:0000313" key="2">
    <source>
        <dbReference type="EMBL" id="OJJ05108.1"/>
    </source>
</evidence>
<accession>A0A1L9PU94</accession>
<reference evidence="3" key="1">
    <citation type="journal article" date="2017" name="Genome Biol.">
        <title>Comparative genomics reveals high biological diversity and specific adaptations in the industrially and medically important fungal genus Aspergillus.</title>
        <authorList>
            <person name="de Vries R.P."/>
            <person name="Riley R."/>
            <person name="Wiebenga A."/>
            <person name="Aguilar-Osorio G."/>
            <person name="Amillis S."/>
            <person name="Uchima C.A."/>
            <person name="Anderluh G."/>
            <person name="Asadollahi M."/>
            <person name="Askin M."/>
            <person name="Barry K."/>
            <person name="Battaglia E."/>
            <person name="Bayram O."/>
            <person name="Benocci T."/>
            <person name="Braus-Stromeyer S.A."/>
            <person name="Caldana C."/>
            <person name="Canovas D."/>
            <person name="Cerqueira G.C."/>
            <person name="Chen F."/>
            <person name="Chen W."/>
            <person name="Choi C."/>
            <person name="Clum A."/>
            <person name="Dos Santos R.A."/>
            <person name="Damasio A.R."/>
            <person name="Diallinas G."/>
            <person name="Emri T."/>
            <person name="Fekete E."/>
            <person name="Flipphi M."/>
            <person name="Freyberg S."/>
            <person name="Gallo A."/>
            <person name="Gournas C."/>
            <person name="Habgood R."/>
            <person name="Hainaut M."/>
            <person name="Harispe M.L."/>
            <person name="Henrissat B."/>
            <person name="Hilden K.S."/>
            <person name="Hope R."/>
            <person name="Hossain A."/>
            <person name="Karabika E."/>
            <person name="Karaffa L."/>
            <person name="Karanyi Z."/>
            <person name="Krasevec N."/>
            <person name="Kuo A."/>
            <person name="Kusch H."/>
            <person name="LaButti K."/>
            <person name="Lagendijk E.L."/>
            <person name="Lapidus A."/>
            <person name="Levasseur A."/>
            <person name="Lindquist E."/>
            <person name="Lipzen A."/>
            <person name="Logrieco A.F."/>
            <person name="MacCabe A."/>
            <person name="Maekelae M.R."/>
            <person name="Malavazi I."/>
            <person name="Melin P."/>
            <person name="Meyer V."/>
            <person name="Mielnichuk N."/>
            <person name="Miskei M."/>
            <person name="Molnar A.P."/>
            <person name="Mule G."/>
            <person name="Ngan C.Y."/>
            <person name="Orejas M."/>
            <person name="Orosz E."/>
            <person name="Ouedraogo J.P."/>
            <person name="Overkamp K.M."/>
            <person name="Park H.-S."/>
            <person name="Perrone G."/>
            <person name="Piumi F."/>
            <person name="Punt P.J."/>
            <person name="Ram A.F."/>
            <person name="Ramon A."/>
            <person name="Rauscher S."/>
            <person name="Record E."/>
            <person name="Riano-Pachon D.M."/>
            <person name="Robert V."/>
            <person name="Roehrig J."/>
            <person name="Ruller R."/>
            <person name="Salamov A."/>
            <person name="Salih N.S."/>
            <person name="Samson R.A."/>
            <person name="Sandor E."/>
            <person name="Sanguinetti M."/>
            <person name="Schuetze T."/>
            <person name="Sepcic K."/>
            <person name="Shelest E."/>
            <person name="Sherlock G."/>
            <person name="Sophianopoulou V."/>
            <person name="Squina F.M."/>
            <person name="Sun H."/>
            <person name="Susca A."/>
            <person name="Todd R.B."/>
            <person name="Tsang A."/>
            <person name="Unkles S.E."/>
            <person name="van de Wiele N."/>
            <person name="van Rossen-Uffink D."/>
            <person name="Oliveira J.V."/>
            <person name="Vesth T.C."/>
            <person name="Visser J."/>
            <person name="Yu J.-H."/>
            <person name="Zhou M."/>
            <person name="Andersen M.R."/>
            <person name="Archer D.B."/>
            <person name="Baker S.E."/>
            <person name="Benoit I."/>
            <person name="Brakhage A.A."/>
            <person name="Braus G.H."/>
            <person name="Fischer R."/>
            <person name="Frisvad J.C."/>
            <person name="Goldman G.H."/>
            <person name="Houbraken J."/>
            <person name="Oakley B."/>
            <person name="Pocsi I."/>
            <person name="Scazzocchio C."/>
            <person name="Seiboth B."/>
            <person name="vanKuyk P.A."/>
            <person name="Wortman J."/>
            <person name="Dyer P.S."/>
            <person name="Grigoriev I.V."/>
        </authorList>
    </citation>
    <scope>NUCLEOTIDE SEQUENCE [LARGE SCALE GENOMIC DNA]</scope>
    <source>
        <strain evidence="3">CBS 583.65</strain>
    </source>
</reference>
<dbReference type="Proteomes" id="UP000184073">
    <property type="component" value="Unassembled WGS sequence"/>
</dbReference>
<dbReference type="RefSeq" id="XP_040670870.1">
    <property type="nucleotide sequence ID" value="XM_040810490.1"/>
</dbReference>
<feature type="region of interest" description="Disordered" evidence="1">
    <location>
        <begin position="1"/>
        <end position="65"/>
    </location>
</feature>
<proteinExistence type="predicted"/>